<feature type="non-terminal residue" evidence="3">
    <location>
        <position position="1"/>
    </location>
</feature>
<accession>A0A371F9H5</accession>
<name>A0A371F9H5_MUCPR</name>
<protein>
    <submittedName>
        <fullName evidence="3">2-alkenal reductase (NADP(+)-dependent)</fullName>
    </submittedName>
</protein>
<evidence type="ECO:0000313" key="4">
    <source>
        <dbReference type="Proteomes" id="UP000257109"/>
    </source>
</evidence>
<feature type="domain" description="Oxidoreductase N-terminal" evidence="2">
    <location>
        <begin position="7"/>
        <end position="64"/>
    </location>
</feature>
<dbReference type="Proteomes" id="UP000257109">
    <property type="component" value="Unassembled WGS sequence"/>
</dbReference>
<dbReference type="EMBL" id="QJKJ01010004">
    <property type="protein sequence ID" value="RDX74938.1"/>
    <property type="molecule type" value="Genomic_DNA"/>
</dbReference>
<dbReference type="Gene3D" id="3.90.180.10">
    <property type="entry name" value="Medium-chain alcohol dehydrogenases, catalytic domain"/>
    <property type="match status" value="1"/>
</dbReference>
<organism evidence="3 4">
    <name type="scientific">Mucuna pruriens</name>
    <name type="common">Velvet bean</name>
    <name type="synonym">Dolichos pruriens</name>
    <dbReference type="NCBI Taxonomy" id="157652"/>
    <lineage>
        <taxon>Eukaryota</taxon>
        <taxon>Viridiplantae</taxon>
        <taxon>Streptophyta</taxon>
        <taxon>Embryophyta</taxon>
        <taxon>Tracheophyta</taxon>
        <taxon>Spermatophyta</taxon>
        <taxon>Magnoliopsida</taxon>
        <taxon>eudicotyledons</taxon>
        <taxon>Gunneridae</taxon>
        <taxon>Pentapetalae</taxon>
        <taxon>rosids</taxon>
        <taxon>fabids</taxon>
        <taxon>Fabales</taxon>
        <taxon>Fabaceae</taxon>
        <taxon>Papilionoideae</taxon>
        <taxon>50 kb inversion clade</taxon>
        <taxon>NPAAA clade</taxon>
        <taxon>indigoferoid/millettioid clade</taxon>
        <taxon>Phaseoleae</taxon>
        <taxon>Mucuna</taxon>
    </lineage>
</organism>
<dbReference type="AlphaFoldDB" id="A0A371F9H5"/>
<sequence>MAQVSNKQVLLKDYVTGFPKESDLNIVESTITLKLPEGSNDVLLKNLYLSCDPYMRNLMNKPEGPPNPRSYIPGSVILLLRPELEEGRDKRTL</sequence>
<keyword evidence="1" id="KW-0560">Oxidoreductase</keyword>
<dbReference type="Pfam" id="PF16884">
    <property type="entry name" value="ADH_N_2"/>
    <property type="match status" value="1"/>
</dbReference>
<keyword evidence="4" id="KW-1185">Reference proteome</keyword>
<dbReference type="SUPFAM" id="SSF50129">
    <property type="entry name" value="GroES-like"/>
    <property type="match status" value="1"/>
</dbReference>
<evidence type="ECO:0000313" key="3">
    <source>
        <dbReference type="EMBL" id="RDX74938.1"/>
    </source>
</evidence>
<dbReference type="OrthoDB" id="809632at2759"/>
<dbReference type="InterPro" id="IPR041694">
    <property type="entry name" value="ADH_N_2"/>
</dbReference>
<dbReference type="PANTHER" id="PTHR43205:SF52">
    <property type="entry name" value="NADP-DEPENDENT ALKENAL DOUBLE BOND REDUCTASE"/>
    <property type="match status" value="1"/>
</dbReference>
<reference evidence="3" key="1">
    <citation type="submission" date="2018-05" db="EMBL/GenBank/DDBJ databases">
        <title>Draft genome of Mucuna pruriens seed.</title>
        <authorList>
            <person name="Nnadi N.E."/>
            <person name="Vos R."/>
            <person name="Hasami M.H."/>
            <person name="Devisetty U.K."/>
            <person name="Aguiy J.C."/>
        </authorList>
    </citation>
    <scope>NUCLEOTIDE SEQUENCE [LARGE SCALE GENOMIC DNA]</scope>
    <source>
        <strain evidence="3">JCA_2017</strain>
    </source>
</reference>
<evidence type="ECO:0000259" key="2">
    <source>
        <dbReference type="Pfam" id="PF16884"/>
    </source>
</evidence>
<evidence type="ECO:0000256" key="1">
    <source>
        <dbReference type="ARBA" id="ARBA00023002"/>
    </source>
</evidence>
<dbReference type="InterPro" id="IPR045010">
    <property type="entry name" value="MDR_fam"/>
</dbReference>
<dbReference type="PANTHER" id="PTHR43205">
    <property type="entry name" value="PROSTAGLANDIN REDUCTASE"/>
    <property type="match status" value="1"/>
</dbReference>
<dbReference type="STRING" id="157652.A0A371F9H5"/>
<dbReference type="InterPro" id="IPR011032">
    <property type="entry name" value="GroES-like_sf"/>
</dbReference>
<comment type="caution">
    <text evidence="3">The sequence shown here is derived from an EMBL/GenBank/DDBJ whole genome shotgun (WGS) entry which is preliminary data.</text>
</comment>
<gene>
    <name evidence="3" type="primary">DBR</name>
    <name evidence="3" type="ORF">CR513_45245</name>
</gene>
<proteinExistence type="predicted"/>
<dbReference type="GO" id="GO:0032440">
    <property type="term" value="F:2-alkenal reductase [NAD(P)H] activity"/>
    <property type="evidence" value="ECO:0007669"/>
    <property type="project" value="TreeGrafter"/>
</dbReference>